<organism evidence="2 3">
    <name type="scientific">Piscibacillus halophilus</name>
    <dbReference type="NCBI Taxonomy" id="571933"/>
    <lineage>
        <taxon>Bacteria</taxon>
        <taxon>Bacillati</taxon>
        <taxon>Bacillota</taxon>
        <taxon>Bacilli</taxon>
        <taxon>Bacillales</taxon>
        <taxon>Bacillaceae</taxon>
        <taxon>Piscibacillus</taxon>
    </lineage>
</organism>
<gene>
    <name evidence="2" type="ORF">SAMN05216362_13313</name>
</gene>
<accession>A0A1H9JTZ8</accession>
<dbReference type="Proteomes" id="UP000199427">
    <property type="component" value="Unassembled WGS sequence"/>
</dbReference>
<evidence type="ECO:0000313" key="2">
    <source>
        <dbReference type="EMBL" id="SEQ90386.1"/>
    </source>
</evidence>
<reference evidence="2 3" key="1">
    <citation type="submission" date="2016-10" db="EMBL/GenBank/DDBJ databases">
        <authorList>
            <person name="de Groot N.N."/>
        </authorList>
    </citation>
    <scope>NUCLEOTIDE SEQUENCE [LARGE SCALE GENOMIC DNA]</scope>
    <source>
        <strain evidence="2 3">DSM 21633</strain>
    </source>
</reference>
<dbReference type="EMBL" id="FOES01000033">
    <property type="protein sequence ID" value="SEQ90386.1"/>
    <property type="molecule type" value="Genomic_DNA"/>
</dbReference>
<feature type="transmembrane region" description="Helical" evidence="1">
    <location>
        <begin position="16"/>
        <end position="40"/>
    </location>
</feature>
<keyword evidence="3" id="KW-1185">Reference proteome</keyword>
<keyword evidence="1" id="KW-0472">Membrane</keyword>
<evidence type="ECO:0000313" key="3">
    <source>
        <dbReference type="Proteomes" id="UP000199427"/>
    </source>
</evidence>
<proteinExistence type="predicted"/>
<sequence length="66" mass="7796">MKRLIELVGQIKWKTIILYIVTISLLFVIIATLLFGVLLLMDKYDDRYIEESEEIVGYQLVKRTSF</sequence>
<protein>
    <recommendedName>
        <fullName evidence="4">Sensor histidine kinase</fullName>
    </recommendedName>
</protein>
<keyword evidence="1" id="KW-0812">Transmembrane</keyword>
<dbReference type="AlphaFoldDB" id="A0A1H9JTZ8"/>
<dbReference type="RefSeq" id="WP_091774734.1">
    <property type="nucleotide sequence ID" value="NZ_CAESCL010000048.1"/>
</dbReference>
<dbReference type="STRING" id="571933.SAMN05216362_13313"/>
<evidence type="ECO:0000256" key="1">
    <source>
        <dbReference type="SAM" id="Phobius"/>
    </source>
</evidence>
<evidence type="ECO:0008006" key="4">
    <source>
        <dbReference type="Google" id="ProtNLM"/>
    </source>
</evidence>
<keyword evidence="1" id="KW-1133">Transmembrane helix</keyword>
<name>A0A1H9JTZ8_9BACI</name>